<evidence type="ECO:0000256" key="1">
    <source>
        <dbReference type="SAM" id="SignalP"/>
    </source>
</evidence>
<comment type="caution">
    <text evidence="2">The sequence shown here is derived from an EMBL/GenBank/DDBJ whole genome shotgun (WGS) entry which is preliminary data.</text>
</comment>
<dbReference type="Pfam" id="PF09986">
    <property type="entry name" value="DUF2225"/>
    <property type="match status" value="1"/>
</dbReference>
<proteinExistence type="predicted"/>
<sequence>MNLNTAKVIILFLCSIVAISSKATTWGGTQVNDPIKEGETCDVYQPASYGSYIYHWSSKYDQVFWPLTDEHGIWFCNKSGFTAFIGDFEGISENEKYDITKYLQKNYKGKGDIESKLVLIEGIYSLRNTDHSFKNKLLRVLSRWYQNLGQIEKANDYRRKAFVDIKVKLRTKLPEGQKLEYLYLAANYSRLFGEIDESDKYIKQLITATKNLEDKKLKGFSEYLTKLANETKYIQPGGRLHPEK</sequence>
<dbReference type="InterPro" id="IPR018708">
    <property type="entry name" value="DUF2225"/>
</dbReference>
<feature type="chain" id="PRO_5008049018" description="Secreted protein" evidence="1">
    <location>
        <begin position="24"/>
        <end position="244"/>
    </location>
</feature>
<evidence type="ECO:0008006" key="4">
    <source>
        <dbReference type="Google" id="ProtNLM"/>
    </source>
</evidence>
<dbReference type="PATRIC" id="fig|1003181.4.peg.921"/>
<organism evidence="2 3">
    <name type="scientific">Candidatus Thiomargarita nelsonii</name>
    <dbReference type="NCBI Taxonomy" id="1003181"/>
    <lineage>
        <taxon>Bacteria</taxon>
        <taxon>Pseudomonadati</taxon>
        <taxon>Pseudomonadota</taxon>
        <taxon>Gammaproteobacteria</taxon>
        <taxon>Thiotrichales</taxon>
        <taxon>Thiotrichaceae</taxon>
        <taxon>Thiomargarita</taxon>
    </lineage>
</organism>
<accession>A0A176S5X7</accession>
<keyword evidence="1" id="KW-0732">Signal</keyword>
<gene>
    <name evidence="2" type="ORF">THIOM_000623</name>
</gene>
<protein>
    <recommendedName>
        <fullName evidence="4">Secreted protein</fullName>
    </recommendedName>
</protein>
<keyword evidence="3" id="KW-1185">Reference proteome</keyword>
<dbReference type="Proteomes" id="UP000076962">
    <property type="component" value="Unassembled WGS sequence"/>
</dbReference>
<dbReference type="AlphaFoldDB" id="A0A176S5X7"/>
<dbReference type="EMBL" id="LUTY01000304">
    <property type="protein sequence ID" value="OAD23542.1"/>
    <property type="molecule type" value="Genomic_DNA"/>
</dbReference>
<evidence type="ECO:0000313" key="2">
    <source>
        <dbReference type="EMBL" id="OAD23542.1"/>
    </source>
</evidence>
<feature type="signal peptide" evidence="1">
    <location>
        <begin position="1"/>
        <end position="23"/>
    </location>
</feature>
<evidence type="ECO:0000313" key="3">
    <source>
        <dbReference type="Proteomes" id="UP000076962"/>
    </source>
</evidence>
<reference evidence="2 3" key="1">
    <citation type="submission" date="2016-05" db="EMBL/GenBank/DDBJ databases">
        <title>Single-cell genome of chain-forming Candidatus Thiomargarita nelsonii and comparison to other large sulfur-oxidizing bacteria.</title>
        <authorList>
            <person name="Winkel M."/>
            <person name="Salman V."/>
            <person name="Woyke T."/>
            <person name="Schulz-Vogt H."/>
            <person name="Richter M."/>
            <person name="Flood B."/>
            <person name="Bailey J."/>
            <person name="Amann R."/>
            <person name="Mussmann M."/>
        </authorList>
    </citation>
    <scope>NUCLEOTIDE SEQUENCE [LARGE SCALE GENOMIC DNA]</scope>
    <source>
        <strain evidence="2 3">THI036</strain>
    </source>
</reference>
<name>A0A176S5X7_9GAMM</name>